<evidence type="ECO:0000313" key="1">
    <source>
        <dbReference type="EMBL" id="ARD70334.1"/>
    </source>
</evidence>
<keyword evidence="1" id="KW-0614">Plasmid</keyword>
<protein>
    <submittedName>
        <fullName evidence="1">Uncharacterized protein</fullName>
    </submittedName>
</protein>
<reference evidence="1" key="1">
    <citation type="submission" date="2017-01" db="EMBL/GenBank/DDBJ databases">
        <title>Complete nucleotide sequence of an IncP-2 blaVIM-2-harboring megaplasmid from Pseudomonas aeruginosa.</title>
        <authorList>
            <person name="Botelho J."/>
            <person name="Grosso F."/>
            <person name="Mabrouk A."/>
            <person name="Peixe L."/>
        </authorList>
    </citation>
    <scope>NUCLEOTIDE SEQUENCE</scope>
    <source>
        <strain evidence="1">FFUP_PS_37</strain>
        <plasmid evidence="1">pJB37</plasmid>
    </source>
</reference>
<dbReference type="EMBL" id="KY494864">
    <property type="protein sequence ID" value="ARD70334.1"/>
    <property type="molecule type" value="Genomic_DNA"/>
</dbReference>
<sequence length="233" mass="25440">MKDTEMTLAKTTSSTFTVDVLGDQKVPGDLIHHALMQFLADFSIKVNEVSTRELGVAETLLSCAEHGSDPSFFGLQVDADRLDETIHTQLERSVTSSLNEGVLSQISWVLTHRGPDAALDILGELEMATNHAVSSFGKAMIREVSLWVMLEDNRPLSLIWSQATIDEYQKAQLATRNDDVDIDSLLTDVILGLVGQTGATICNRTVFERVQWLSQAIGPQAANGVLADLTLLT</sequence>
<proteinExistence type="predicted"/>
<dbReference type="AlphaFoldDB" id="A0A1V0M616"/>
<accession>A0A1V0M616</accession>
<name>A0A1V0M616_PSEAI</name>
<geneLocation type="plasmid" evidence="1">
    <name>pJB37</name>
</geneLocation>
<organism evidence="1">
    <name type="scientific">Pseudomonas aeruginosa</name>
    <dbReference type="NCBI Taxonomy" id="287"/>
    <lineage>
        <taxon>Bacteria</taxon>
        <taxon>Pseudomonadati</taxon>
        <taxon>Pseudomonadota</taxon>
        <taxon>Gammaproteobacteria</taxon>
        <taxon>Pseudomonadales</taxon>
        <taxon>Pseudomonadaceae</taxon>
        <taxon>Pseudomonas</taxon>
    </lineage>
</organism>